<dbReference type="InterPro" id="IPR012341">
    <property type="entry name" value="6hp_glycosidase-like_sf"/>
</dbReference>
<organism evidence="20">
    <name type="scientific">Ixodes ricinus</name>
    <name type="common">Common tick</name>
    <name type="synonym">Acarus ricinus</name>
    <dbReference type="NCBI Taxonomy" id="34613"/>
    <lineage>
        <taxon>Eukaryota</taxon>
        <taxon>Metazoa</taxon>
        <taxon>Ecdysozoa</taxon>
        <taxon>Arthropoda</taxon>
        <taxon>Chelicerata</taxon>
        <taxon>Arachnida</taxon>
        <taxon>Acari</taxon>
        <taxon>Parasitiformes</taxon>
        <taxon>Ixodida</taxon>
        <taxon>Ixodoidea</taxon>
        <taxon>Ixodidae</taxon>
        <taxon>Ixodinae</taxon>
        <taxon>Ixodes</taxon>
    </lineage>
</organism>
<feature type="compositionally biased region" description="Polar residues" evidence="17">
    <location>
        <begin position="544"/>
        <end position="554"/>
    </location>
</feature>
<feature type="region of interest" description="Disordered" evidence="17">
    <location>
        <begin position="540"/>
        <end position="565"/>
    </location>
</feature>
<evidence type="ECO:0000256" key="6">
    <source>
        <dbReference type="ARBA" id="ARBA00022824"/>
    </source>
</evidence>
<comment type="pathway">
    <text evidence="2">Glycan metabolism; N-glycan degradation.</text>
</comment>
<dbReference type="InterPro" id="IPR031631">
    <property type="entry name" value="Glyco_hydro_63N"/>
</dbReference>
<keyword evidence="11 16" id="KW-0326">Glycosidase</keyword>
<evidence type="ECO:0000256" key="8">
    <source>
        <dbReference type="ARBA" id="ARBA00022989"/>
    </source>
</evidence>
<feature type="domain" description="Glycosyl hydrolase family 63 N-terminal" evidence="19">
    <location>
        <begin position="88"/>
        <end position="249"/>
    </location>
</feature>
<keyword evidence="4 16" id="KW-0812">Transmembrane</keyword>
<evidence type="ECO:0000256" key="3">
    <source>
        <dbReference type="ARBA" id="ARBA00010833"/>
    </source>
</evidence>
<evidence type="ECO:0000256" key="14">
    <source>
        <dbReference type="ARBA" id="ARBA00054325"/>
    </source>
</evidence>
<evidence type="ECO:0000259" key="19">
    <source>
        <dbReference type="Pfam" id="PF16923"/>
    </source>
</evidence>
<evidence type="ECO:0000256" key="16">
    <source>
        <dbReference type="RuleBase" id="RU368089"/>
    </source>
</evidence>
<comment type="function">
    <text evidence="14">In the context of N-glycan degradation, cleaves the distal alpha 1,2-linked glucose residue from the Glc(3)Man(9)GlcNAc(2) oligosaccharide precursor in a highly specific manner.</text>
</comment>
<feature type="transmembrane region" description="Helical" evidence="16">
    <location>
        <begin position="39"/>
        <end position="59"/>
    </location>
</feature>
<dbReference type="Gene3D" id="2.70.98.110">
    <property type="entry name" value="Glycosyl hydrolase family 63, N-terminal domain"/>
    <property type="match status" value="1"/>
</dbReference>
<evidence type="ECO:0000259" key="18">
    <source>
        <dbReference type="Pfam" id="PF03200"/>
    </source>
</evidence>
<evidence type="ECO:0000256" key="9">
    <source>
        <dbReference type="ARBA" id="ARBA00023136"/>
    </source>
</evidence>
<evidence type="ECO:0000256" key="11">
    <source>
        <dbReference type="ARBA" id="ARBA00023295"/>
    </source>
</evidence>
<dbReference type="InterPro" id="IPR008928">
    <property type="entry name" value="6-hairpin_glycosidase_sf"/>
</dbReference>
<keyword evidence="7" id="KW-0735">Signal-anchor</keyword>
<evidence type="ECO:0000256" key="7">
    <source>
        <dbReference type="ARBA" id="ARBA00022968"/>
    </source>
</evidence>
<dbReference type="FunFam" id="1.50.10.10:FF:000009">
    <property type="entry name" value="mannosyl-oligosaccharide glucosidase"/>
    <property type="match status" value="1"/>
</dbReference>
<keyword evidence="5 16" id="KW-0378">Hydrolase</keyword>
<dbReference type="InterPro" id="IPR004888">
    <property type="entry name" value="Glycoside_hydrolase_63"/>
</dbReference>
<dbReference type="Pfam" id="PF16923">
    <property type="entry name" value="Glyco_hydro_63N"/>
    <property type="match status" value="1"/>
</dbReference>
<feature type="region of interest" description="Disordered" evidence="17">
    <location>
        <begin position="1"/>
        <end position="33"/>
    </location>
</feature>
<dbReference type="GO" id="GO:0006487">
    <property type="term" value="P:protein N-linked glycosylation"/>
    <property type="evidence" value="ECO:0007669"/>
    <property type="project" value="UniProtKB-UniRule"/>
</dbReference>
<dbReference type="GO" id="GO:0004573">
    <property type="term" value="F:Glc3Man9GlcNAc2 oligosaccharide glucosidase activity"/>
    <property type="evidence" value="ECO:0007669"/>
    <property type="project" value="UniProtKB-UniRule"/>
</dbReference>
<proteinExistence type="evidence at transcript level"/>
<evidence type="ECO:0000313" key="20">
    <source>
        <dbReference type="EMBL" id="JAA67240.1"/>
    </source>
</evidence>
<dbReference type="EC" id="3.2.1.106" evidence="12 16"/>
<evidence type="ECO:0000256" key="10">
    <source>
        <dbReference type="ARBA" id="ARBA00023180"/>
    </source>
</evidence>
<dbReference type="PANTHER" id="PTHR10412">
    <property type="entry name" value="MANNOSYL-OLIGOSACCHARIDE GLUCOSIDASE"/>
    <property type="match status" value="1"/>
</dbReference>
<keyword evidence="6 16" id="KW-0256">Endoplasmic reticulum</keyword>
<comment type="subcellular location">
    <subcellularLocation>
        <location evidence="1 16">Endoplasmic reticulum membrane</location>
        <topology evidence="1 16">Single-pass type II membrane protein</topology>
    </subcellularLocation>
</comment>
<keyword evidence="10" id="KW-0325">Glycoprotein</keyword>
<evidence type="ECO:0000256" key="13">
    <source>
        <dbReference type="ARBA" id="ARBA00052596"/>
    </source>
</evidence>
<comment type="similarity">
    <text evidence="3 16">Belongs to the glycosyl hydrolase 63 family.</text>
</comment>
<accession>A0A0K8R7X2</accession>
<evidence type="ECO:0000256" key="1">
    <source>
        <dbReference type="ARBA" id="ARBA00004648"/>
    </source>
</evidence>
<protein>
    <recommendedName>
        <fullName evidence="15 16">Mannosyl-oligosaccharide glucosidase</fullName>
        <ecNumber evidence="12 16">3.2.1.106</ecNumber>
    </recommendedName>
</protein>
<sequence>MVRQRKVGENARLSPARHSTKPGGQTKRASSQPKFDSKFPLFIAFNAVLILSVVFYVYYLHYLESWVIRPVSLPKVVKRSGLDVPERFWGSYRSALYFGMKTRSAQPLVAGLMWFSQKLKNQNLGIRHWCSQWDGLEQYGWVRHDGVNFGVQRIVDEEYLIETSFVKRAGGRNGGDWTARIAVKPKEVNTTTTVPISLLFYVATDGQGQLLPSVATKSRLEYVSGQTDDLGKFTVHFLDRDTSNVVQHTYLSTVASGLETLHETVLRNLVVSQPKKGGRRLYVTRGSSFSLEDKERKRTPNFVLTQVTVMPPYEMEVVFESASFLERPSTLSGEEFDKELLGYTTQFDERFNKVFKLPTKGFSDADNEIAKEILSNMVGGIGYFHGSSLVQSSYNKEPVEYWKAGLYTAVPSRSFFPRGFLWDEGFHNLLLSRWDPDISKDIISHWLDLMNVDGWIPREQILGTEARSQVPAQYVVQRDTNANPPAMFFALEALLNHPDSGTTHVDFLRAAFPRFLKLFDWLNTTQAGKVPGTYRWRGRDATSRNELNPKTLTSGLDDYPRASHPTEDERHVDLRCWLAFSSGVLSRVADLLKDRRSEHLAATHRWLSDAAALDRLHLSPESGHYCDYGLHTDRVRLVEQKVPPGQHHAAPLPKVRLALDTPRLQFVQHFGYVSLFPLLLRLLAPENPALGKLMTDLRDPSLLWTDFGLRSLSKNSPMYMKYNTDTDPPYWRGPVWININYLAVRALYHYSELPGPFQEKAFELYKELRGNIIRNMLKEYRRSKYIWENYKDSTGQGQGSHPFTGWSALLVLIMGEMY</sequence>
<dbReference type="AlphaFoldDB" id="A0A0K8R7X2"/>
<evidence type="ECO:0000256" key="2">
    <source>
        <dbReference type="ARBA" id="ARBA00004740"/>
    </source>
</evidence>
<dbReference type="PANTHER" id="PTHR10412:SF11">
    <property type="entry name" value="MANNOSYL-OLIGOSACCHARIDE GLUCOSIDASE"/>
    <property type="match status" value="1"/>
</dbReference>
<reference evidence="20" key="1">
    <citation type="submission" date="2012-12" db="EMBL/GenBank/DDBJ databases">
        <title>Identification and characterization of a phenylalanine ammonia-lyase gene family in Isatis indigotica Fort.</title>
        <authorList>
            <person name="Liu Q."/>
            <person name="Chen J."/>
            <person name="Zhou X."/>
            <person name="Di P."/>
            <person name="Xiao Y."/>
            <person name="Xuan H."/>
            <person name="Zhang L."/>
            <person name="Chen W."/>
        </authorList>
    </citation>
    <scope>NUCLEOTIDE SEQUENCE</scope>
    <source>
        <tissue evidence="20">Salivary gland</tissue>
    </source>
</reference>
<evidence type="ECO:0000256" key="4">
    <source>
        <dbReference type="ARBA" id="ARBA00022692"/>
    </source>
</evidence>
<evidence type="ECO:0000256" key="5">
    <source>
        <dbReference type="ARBA" id="ARBA00022801"/>
    </source>
</evidence>
<keyword evidence="9 16" id="KW-0472">Membrane</keyword>
<name>A0A0K8R7X2_IXORI</name>
<evidence type="ECO:0000256" key="17">
    <source>
        <dbReference type="SAM" id="MobiDB-lite"/>
    </source>
</evidence>
<dbReference type="EMBL" id="GADI01006568">
    <property type="protein sequence ID" value="JAA67240.1"/>
    <property type="molecule type" value="mRNA"/>
</dbReference>
<dbReference type="Gene3D" id="1.50.10.10">
    <property type="match status" value="1"/>
</dbReference>
<dbReference type="Pfam" id="PF03200">
    <property type="entry name" value="Glyco_hydro_63"/>
    <property type="match status" value="1"/>
</dbReference>
<dbReference type="FunFam" id="2.70.98.110:FF:000001">
    <property type="entry name" value="Mannosyl-oligosaccharide glucosidase"/>
    <property type="match status" value="1"/>
</dbReference>
<feature type="domain" description="Glycosyl hydrolase family 63 C-terminal" evidence="18">
    <location>
        <begin position="332"/>
        <end position="816"/>
    </location>
</feature>
<comment type="catalytic activity">
    <reaction evidence="13">
        <text>N(4)-(alpha-D-Glc-(1-&gt;2)-alpha-D-Glc-(1-&gt;3)-alpha-D-Glc-(1-&gt;3)-alpha-D-Man-(1-&gt;2)-alpha-D-Man-(1-&gt;2)-alpha-D-Man-(1-&gt;3)-[alpha-D-Man-(1-&gt;2)-alpha-D-Man-(1-&gt;3)-[alpha-D-Man-(1-&gt;2)-alpha-D-Man-(1-&gt;6)]-alpha-D-Man-(1-&gt;6)]-beta-D-Man-(1-&gt;4)-beta-D-GlcNAc-(1-&gt;4)-beta-D-GlcNAc)-L-asparaginyl-[protein] + H2O = N(4)-(alpha-D-Glc-(1-&gt;3)-alpha-D-Glc-(1-&gt;3)-alpha-D-Man-(1-&gt;2)-alpha-D-Man-(1-&gt;2)-alpha-D-Man-(1-&gt;3)-[alpha-D-Man-(1-&gt;2)-alpha-D-Man-(1-&gt;3)-[alpha-D-Man-(1-&gt;2)-alpha-D-Man-(1-&gt;6)]-alpha-D-Man-(1-&gt;6)]-beta-D-Man-(1-&gt;4)-beta-D-GlcNAc-(1-&gt;4)-beta-D-GlcNAc)-L-asparaginyl-[protein] + beta-D-glucose</text>
        <dbReference type="Rhea" id="RHEA:55988"/>
        <dbReference type="Rhea" id="RHEA-COMP:12806"/>
        <dbReference type="Rhea" id="RHEA-COMP:14355"/>
        <dbReference type="ChEBI" id="CHEBI:15377"/>
        <dbReference type="ChEBI" id="CHEBI:15903"/>
        <dbReference type="ChEBI" id="CHEBI:59082"/>
        <dbReference type="ChEBI" id="CHEBI:132537"/>
        <dbReference type="EC" id="3.2.1.106"/>
    </reaction>
    <physiologicalReaction direction="left-to-right" evidence="13">
        <dbReference type="Rhea" id="RHEA:55989"/>
    </physiologicalReaction>
</comment>
<keyword evidence="8 16" id="KW-1133">Transmembrane helix</keyword>
<comment type="function">
    <text evidence="16">Cleaves the distal alpha 1,2-linked glucose residue from the Glc(3)Man(9)GlcNAc(2) oligosaccharide precursor.</text>
</comment>
<dbReference type="GO" id="GO:0005789">
    <property type="term" value="C:endoplasmic reticulum membrane"/>
    <property type="evidence" value="ECO:0007669"/>
    <property type="project" value="UniProtKB-SubCell"/>
</dbReference>
<evidence type="ECO:0000256" key="12">
    <source>
        <dbReference type="ARBA" id="ARBA00038888"/>
    </source>
</evidence>
<dbReference type="InterPro" id="IPR038518">
    <property type="entry name" value="Glyco_hydro_63N_sf"/>
</dbReference>
<dbReference type="SUPFAM" id="SSF48208">
    <property type="entry name" value="Six-hairpin glycosidases"/>
    <property type="match status" value="1"/>
</dbReference>
<dbReference type="GO" id="GO:0009311">
    <property type="term" value="P:oligosaccharide metabolic process"/>
    <property type="evidence" value="ECO:0007669"/>
    <property type="project" value="UniProtKB-UniRule"/>
</dbReference>
<evidence type="ECO:0000256" key="15">
    <source>
        <dbReference type="ARBA" id="ARBA00073940"/>
    </source>
</evidence>
<dbReference type="InterPro" id="IPR031335">
    <property type="entry name" value="Glyco_hydro_63_C"/>
</dbReference>